<dbReference type="InterPro" id="IPR012341">
    <property type="entry name" value="6hp_glycosidase-like_sf"/>
</dbReference>
<name>A0A2K1JV54_PHYPA</name>
<evidence type="ECO:0000256" key="2">
    <source>
        <dbReference type="ARBA" id="ARBA00007072"/>
    </source>
</evidence>
<feature type="domain" description="Glycoside hydrolase family 9" evidence="10">
    <location>
        <begin position="32"/>
        <end position="488"/>
    </location>
</feature>
<keyword evidence="7" id="KW-0326">Glycosidase</keyword>
<evidence type="ECO:0000256" key="7">
    <source>
        <dbReference type="ARBA" id="ARBA00023295"/>
    </source>
</evidence>
<evidence type="ECO:0000256" key="6">
    <source>
        <dbReference type="ARBA" id="ARBA00023277"/>
    </source>
</evidence>
<dbReference type="Pfam" id="PF00759">
    <property type="entry name" value="Glyco_hydro_9"/>
    <property type="match status" value="1"/>
</dbReference>
<evidence type="ECO:0000313" key="11">
    <source>
        <dbReference type="EMBL" id="PNR45407.1"/>
    </source>
</evidence>
<keyword evidence="13" id="KW-1185">Reference proteome</keyword>
<dbReference type="PaxDb" id="3218-PP1S80_46V6.1"/>
<gene>
    <name evidence="11" type="ORF">PHYPA_015178</name>
</gene>
<evidence type="ECO:0000259" key="10">
    <source>
        <dbReference type="Pfam" id="PF00759"/>
    </source>
</evidence>
<keyword evidence="6" id="KW-0119">Carbohydrate metabolism</keyword>
<keyword evidence="9" id="KW-0732">Signal</keyword>
<feature type="chain" id="PRO_5033311577" description="cellulase" evidence="9">
    <location>
        <begin position="22"/>
        <end position="497"/>
    </location>
</feature>
<reference evidence="12" key="3">
    <citation type="submission" date="2020-12" db="UniProtKB">
        <authorList>
            <consortium name="EnsemblPlants"/>
        </authorList>
    </citation>
    <scope>IDENTIFICATION</scope>
</reference>
<evidence type="ECO:0000256" key="1">
    <source>
        <dbReference type="ARBA" id="ARBA00000966"/>
    </source>
</evidence>
<reference evidence="11 13" key="2">
    <citation type="journal article" date="2018" name="Plant J.">
        <title>The Physcomitrella patens chromosome-scale assembly reveals moss genome structure and evolution.</title>
        <authorList>
            <person name="Lang D."/>
            <person name="Ullrich K.K."/>
            <person name="Murat F."/>
            <person name="Fuchs J."/>
            <person name="Jenkins J."/>
            <person name="Haas F.B."/>
            <person name="Piednoel M."/>
            <person name="Gundlach H."/>
            <person name="Van Bel M."/>
            <person name="Meyberg R."/>
            <person name="Vives C."/>
            <person name="Morata J."/>
            <person name="Symeonidi A."/>
            <person name="Hiss M."/>
            <person name="Muchero W."/>
            <person name="Kamisugi Y."/>
            <person name="Saleh O."/>
            <person name="Blanc G."/>
            <person name="Decker E.L."/>
            <person name="van Gessel N."/>
            <person name="Grimwood J."/>
            <person name="Hayes R.D."/>
            <person name="Graham S.W."/>
            <person name="Gunter L.E."/>
            <person name="McDaniel S.F."/>
            <person name="Hoernstein S.N.W."/>
            <person name="Larsson A."/>
            <person name="Li F.W."/>
            <person name="Perroud P.F."/>
            <person name="Phillips J."/>
            <person name="Ranjan P."/>
            <person name="Rokshar D.S."/>
            <person name="Rothfels C.J."/>
            <person name="Schneider L."/>
            <person name="Shu S."/>
            <person name="Stevenson D.W."/>
            <person name="Thummler F."/>
            <person name="Tillich M."/>
            <person name="Villarreal Aguilar J.C."/>
            <person name="Widiez T."/>
            <person name="Wong G.K."/>
            <person name="Wymore A."/>
            <person name="Zhang Y."/>
            <person name="Zimmer A.D."/>
            <person name="Quatrano R.S."/>
            <person name="Mayer K.F.X."/>
            <person name="Goodstein D."/>
            <person name="Casacuberta J.M."/>
            <person name="Vandepoele K."/>
            <person name="Reski R."/>
            <person name="Cuming A.C."/>
            <person name="Tuskan G.A."/>
            <person name="Maumus F."/>
            <person name="Salse J."/>
            <person name="Schmutz J."/>
            <person name="Rensing S.A."/>
        </authorList>
    </citation>
    <scope>NUCLEOTIDE SEQUENCE [LARGE SCALE GENOMIC DNA]</scope>
    <source>
        <strain evidence="12 13">cv. Gransden 2004</strain>
    </source>
</reference>
<reference evidence="11 13" key="1">
    <citation type="journal article" date="2008" name="Science">
        <title>The Physcomitrella genome reveals evolutionary insights into the conquest of land by plants.</title>
        <authorList>
            <person name="Rensing S."/>
            <person name="Lang D."/>
            <person name="Zimmer A."/>
            <person name="Terry A."/>
            <person name="Salamov A."/>
            <person name="Shapiro H."/>
            <person name="Nishiyama T."/>
            <person name="Perroud P.-F."/>
            <person name="Lindquist E."/>
            <person name="Kamisugi Y."/>
            <person name="Tanahashi T."/>
            <person name="Sakakibara K."/>
            <person name="Fujita T."/>
            <person name="Oishi K."/>
            <person name="Shin-I T."/>
            <person name="Kuroki Y."/>
            <person name="Toyoda A."/>
            <person name="Suzuki Y."/>
            <person name="Hashimoto A."/>
            <person name="Yamaguchi K."/>
            <person name="Sugano A."/>
            <person name="Kohara Y."/>
            <person name="Fujiyama A."/>
            <person name="Anterola A."/>
            <person name="Aoki S."/>
            <person name="Ashton N."/>
            <person name="Barbazuk W.B."/>
            <person name="Barker E."/>
            <person name="Bennetzen J."/>
            <person name="Bezanilla M."/>
            <person name="Blankenship R."/>
            <person name="Cho S.H."/>
            <person name="Dutcher S."/>
            <person name="Estelle M."/>
            <person name="Fawcett J.A."/>
            <person name="Gundlach H."/>
            <person name="Hanada K."/>
            <person name="Heyl A."/>
            <person name="Hicks K.A."/>
            <person name="Hugh J."/>
            <person name="Lohr M."/>
            <person name="Mayer K."/>
            <person name="Melkozernov A."/>
            <person name="Murata T."/>
            <person name="Nelson D."/>
            <person name="Pils B."/>
            <person name="Prigge M."/>
            <person name="Reiss B."/>
            <person name="Renner T."/>
            <person name="Rombauts S."/>
            <person name="Rushton P."/>
            <person name="Sanderfoot A."/>
            <person name="Schween G."/>
            <person name="Shiu S.-H."/>
            <person name="Stueber K."/>
            <person name="Theodoulou F.L."/>
            <person name="Tu H."/>
            <person name="Van de Peer Y."/>
            <person name="Verrier P.J."/>
            <person name="Waters E."/>
            <person name="Wood A."/>
            <person name="Yang L."/>
            <person name="Cove D."/>
            <person name="Cuming A."/>
            <person name="Hasebe M."/>
            <person name="Lucas S."/>
            <person name="Mishler D.B."/>
            <person name="Reski R."/>
            <person name="Grigoriev I."/>
            <person name="Quatrano R.S."/>
            <person name="Boore J.L."/>
        </authorList>
    </citation>
    <scope>NUCLEOTIDE SEQUENCE [LARGE SCALE GENOMIC DNA]</scope>
    <source>
        <strain evidence="12 13">cv. Gransden 2004</strain>
    </source>
</reference>
<evidence type="ECO:0000313" key="12">
    <source>
        <dbReference type="EnsemblPlants" id="Pp3c11_17980V3.1"/>
    </source>
</evidence>
<evidence type="ECO:0000256" key="9">
    <source>
        <dbReference type="SAM" id="SignalP"/>
    </source>
</evidence>
<dbReference type="Gramene" id="Pp3c11_17980V3.1">
    <property type="protein sequence ID" value="Pp3c11_17980V3.1"/>
    <property type="gene ID" value="Pp3c11_17980"/>
</dbReference>
<organism evidence="11">
    <name type="scientific">Physcomitrium patens</name>
    <name type="common">Spreading-leaved earth moss</name>
    <name type="synonym">Physcomitrella patens</name>
    <dbReference type="NCBI Taxonomy" id="3218"/>
    <lineage>
        <taxon>Eukaryota</taxon>
        <taxon>Viridiplantae</taxon>
        <taxon>Streptophyta</taxon>
        <taxon>Embryophyta</taxon>
        <taxon>Bryophyta</taxon>
        <taxon>Bryophytina</taxon>
        <taxon>Bryopsida</taxon>
        <taxon>Funariidae</taxon>
        <taxon>Funariales</taxon>
        <taxon>Funariaceae</taxon>
        <taxon>Physcomitrium</taxon>
    </lineage>
</organism>
<dbReference type="AlphaFoldDB" id="A0A2K1JV54"/>
<dbReference type="EC" id="3.2.1.4" evidence="3"/>
<evidence type="ECO:0000256" key="5">
    <source>
        <dbReference type="ARBA" id="ARBA00023001"/>
    </source>
</evidence>
<keyword evidence="8" id="KW-0624">Polysaccharide degradation</keyword>
<protein>
    <recommendedName>
        <fullName evidence="3">cellulase</fullName>
        <ecNumber evidence="3">3.2.1.4</ecNumber>
    </recommendedName>
</protein>
<dbReference type="Proteomes" id="UP000006727">
    <property type="component" value="Chromosome 11"/>
</dbReference>
<evidence type="ECO:0000256" key="3">
    <source>
        <dbReference type="ARBA" id="ARBA00012601"/>
    </source>
</evidence>
<evidence type="ECO:0000256" key="8">
    <source>
        <dbReference type="ARBA" id="ARBA00023326"/>
    </source>
</evidence>
<proteinExistence type="inferred from homology"/>
<comment type="similarity">
    <text evidence="2">Belongs to the glycosyl hydrolase 9 (cellulase E) family.</text>
</comment>
<comment type="catalytic activity">
    <reaction evidence="1">
        <text>Endohydrolysis of (1-&gt;4)-beta-D-glucosidic linkages in cellulose, lichenin and cereal beta-D-glucans.</text>
        <dbReference type="EC" id="3.2.1.4"/>
    </reaction>
</comment>
<dbReference type="FunCoup" id="A0A2K1JV54">
    <property type="interactions" value="440"/>
</dbReference>
<sequence>MMSRLTLHILVLATLVWVTLTSMALGFSRADYANALDKSILFFDLQLSGKLPSWQRLKWRGDSGLSDGRSGRVDLTGGYHDAGDNVKFGLPMAFSLTMLSWGVVEFRDALRRTGQLGNTLNAIRWGTDYLLKASTGPNELWVQVGDPNTDHNCWQRPEESDPPRTSYKVDANRPGSDVAGETAAALAAASIAFRGIDNAYSDRVLARARRVFDFADRYRGKYSDVLGGEVCPFYCSYSGYQDELVWGAAWLYKATLESGYLQYLYRNGNSLGGTTTTVNAFSWDNKYAGAQILLAQFAFEGVNGLQGYKNQADGYICSVLPRSISQFNRLQYSPGGMPYYMINTNMQYVTSSSFLLTTYAKYLSAARRTVNCGGRQVTAATLISAAQSQVDYILGRNPRGLSYMVGFGRYPTRVHHRAASMPSMRTHPRKIQCLEGFNWFHSWNSNPNVAMGAIVGGPNQNDDFDDARQKIAQTEPALYVNSPIVGVLSELAVGRRY</sequence>
<evidence type="ECO:0000313" key="13">
    <source>
        <dbReference type="Proteomes" id="UP000006727"/>
    </source>
</evidence>
<dbReference type="PANTHER" id="PTHR22298">
    <property type="entry name" value="ENDO-1,4-BETA-GLUCANASE"/>
    <property type="match status" value="1"/>
</dbReference>
<keyword evidence="4" id="KW-0378">Hydrolase</keyword>
<dbReference type="GO" id="GO:0030245">
    <property type="term" value="P:cellulose catabolic process"/>
    <property type="evidence" value="ECO:0007669"/>
    <property type="project" value="UniProtKB-KW"/>
</dbReference>
<dbReference type="GO" id="GO:0008810">
    <property type="term" value="F:cellulase activity"/>
    <property type="evidence" value="ECO:0007669"/>
    <property type="project" value="UniProtKB-EC"/>
</dbReference>
<dbReference type="InterPro" id="IPR001701">
    <property type="entry name" value="Glyco_hydro_9"/>
</dbReference>
<dbReference type="EnsemblPlants" id="Pp3c11_17980V3.1">
    <property type="protein sequence ID" value="Pp3c11_17980V3.1"/>
    <property type="gene ID" value="Pp3c11_17980"/>
</dbReference>
<keyword evidence="5" id="KW-0136">Cellulose degradation</keyword>
<evidence type="ECO:0000256" key="4">
    <source>
        <dbReference type="ARBA" id="ARBA00022801"/>
    </source>
</evidence>
<dbReference type="InParanoid" id="A0A2K1JV54"/>
<dbReference type="InterPro" id="IPR008928">
    <property type="entry name" value="6-hairpin_glycosidase_sf"/>
</dbReference>
<accession>A0A2K1JV54</accession>
<dbReference type="EMBL" id="ABEU02000011">
    <property type="protein sequence ID" value="PNR45407.1"/>
    <property type="molecule type" value="Genomic_DNA"/>
</dbReference>
<dbReference type="SUPFAM" id="SSF48208">
    <property type="entry name" value="Six-hairpin glycosidases"/>
    <property type="match status" value="1"/>
</dbReference>
<dbReference type="Gene3D" id="1.50.10.10">
    <property type="match status" value="1"/>
</dbReference>
<feature type="signal peptide" evidence="9">
    <location>
        <begin position="1"/>
        <end position="21"/>
    </location>
</feature>
<dbReference type="FunFam" id="1.50.10.10:FF:000020">
    <property type="entry name" value="Endoglucanase"/>
    <property type="match status" value="1"/>
</dbReference>
<dbReference type="STRING" id="3218.A0A2K1JV54"/>